<feature type="region of interest" description="Disordered" evidence="1">
    <location>
        <begin position="415"/>
        <end position="443"/>
    </location>
</feature>
<dbReference type="EMBL" id="CP036267">
    <property type="protein sequence ID" value="QDT31800.1"/>
    <property type="molecule type" value="Genomic_DNA"/>
</dbReference>
<dbReference type="InterPro" id="IPR011989">
    <property type="entry name" value="ARM-like"/>
</dbReference>
<feature type="signal peptide" evidence="2">
    <location>
        <begin position="1"/>
        <end position="31"/>
    </location>
</feature>
<dbReference type="KEGG" id="tpol:Mal48_10360"/>
<organism evidence="3 4">
    <name type="scientific">Thalassoglobus polymorphus</name>
    <dbReference type="NCBI Taxonomy" id="2527994"/>
    <lineage>
        <taxon>Bacteria</taxon>
        <taxon>Pseudomonadati</taxon>
        <taxon>Planctomycetota</taxon>
        <taxon>Planctomycetia</taxon>
        <taxon>Planctomycetales</taxon>
        <taxon>Planctomycetaceae</taxon>
        <taxon>Thalassoglobus</taxon>
    </lineage>
</organism>
<evidence type="ECO:0000256" key="1">
    <source>
        <dbReference type="SAM" id="MobiDB-lite"/>
    </source>
</evidence>
<reference evidence="3 4" key="1">
    <citation type="submission" date="2019-02" db="EMBL/GenBank/DDBJ databases">
        <title>Deep-cultivation of Planctomycetes and their phenomic and genomic characterization uncovers novel biology.</title>
        <authorList>
            <person name="Wiegand S."/>
            <person name="Jogler M."/>
            <person name="Boedeker C."/>
            <person name="Pinto D."/>
            <person name="Vollmers J."/>
            <person name="Rivas-Marin E."/>
            <person name="Kohn T."/>
            <person name="Peeters S.H."/>
            <person name="Heuer A."/>
            <person name="Rast P."/>
            <person name="Oberbeckmann S."/>
            <person name="Bunk B."/>
            <person name="Jeske O."/>
            <person name="Meyerdierks A."/>
            <person name="Storesund J.E."/>
            <person name="Kallscheuer N."/>
            <person name="Luecker S."/>
            <person name="Lage O.M."/>
            <person name="Pohl T."/>
            <person name="Merkel B.J."/>
            <person name="Hornburger P."/>
            <person name="Mueller R.-W."/>
            <person name="Bruemmer F."/>
            <person name="Labrenz M."/>
            <person name="Spormann A.M."/>
            <person name="Op den Camp H."/>
            <person name="Overmann J."/>
            <person name="Amann R."/>
            <person name="Jetten M.S.M."/>
            <person name="Mascher T."/>
            <person name="Medema M.H."/>
            <person name="Devos D.P."/>
            <person name="Kaster A.-K."/>
            <person name="Ovreas L."/>
            <person name="Rohde M."/>
            <person name="Galperin M.Y."/>
            <person name="Jogler C."/>
        </authorList>
    </citation>
    <scope>NUCLEOTIDE SEQUENCE [LARGE SCALE GENOMIC DNA]</scope>
    <source>
        <strain evidence="3 4">Mal48</strain>
    </source>
</reference>
<dbReference type="Gene3D" id="1.25.10.10">
    <property type="entry name" value="Leucine-rich Repeat Variant"/>
    <property type="match status" value="1"/>
</dbReference>
<dbReference type="InterPro" id="IPR016024">
    <property type="entry name" value="ARM-type_fold"/>
</dbReference>
<evidence type="ECO:0000313" key="4">
    <source>
        <dbReference type="Proteomes" id="UP000315724"/>
    </source>
</evidence>
<sequence precursor="true">MFPLTRQSFITTFTVLLTTMCVCSGNLNLLADDKGESGDNPAAPPPAAEKAAAPSAVQWQKPSWYMDEKEANQFQRQKIRIVQFLKQNNLNTSQRNEVYKIAYFYLSRMTHEDVRQSIPKDVTTRLNTDILSSSNRPEARAILMDEILKEVPKILNHPSAIVRTNAVMMLTELSIEPANFQSRTPALPYVPVHKVLIDILGDTTQLPECKVIAARGLARVCRDAVNNTLTTANRSDIAIALTTALKSVPPGSADEVWWLRYRLVDALGFVDRIGDINNNPIVIDAILEVLSNPEEQLIVRTQAALSISRLPFTGSTNVQLITHEICQLTLRLSAEFNKDKKNPKGPQWRTYFSRVYISFRPELQSEAENNWGLLYQVKRGGLGGSANYVNDAFSQIMPIIKSIVESENPGPIPDAALKSLADWTKTNKPTDRKVTPKSKPLPE</sequence>
<proteinExistence type="predicted"/>
<evidence type="ECO:0000256" key="2">
    <source>
        <dbReference type="SAM" id="SignalP"/>
    </source>
</evidence>
<name>A0A517QJH9_9PLAN</name>
<gene>
    <name evidence="3" type="ORF">Mal48_10360</name>
</gene>
<evidence type="ECO:0000313" key="3">
    <source>
        <dbReference type="EMBL" id="QDT31800.1"/>
    </source>
</evidence>
<dbReference type="AlphaFoldDB" id="A0A517QJH9"/>
<feature type="compositionally biased region" description="Basic and acidic residues" evidence="1">
    <location>
        <begin position="428"/>
        <end position="443"/>
    </location>
</feature>
<dbReference type="Proteomes" id="UP000315724">
    <property type="component" value="Chromosome"/>
</dbReference>
<protein>
    <recommendedName>
        <fullName evidence="5">HEAT repeat protein</fullName>
    </recommendedName>
</protein>
<evidence type="ECO:0008006" key="5">
    <source>
        <dbReference type="Google" id="ProtNLM"/>
    </source>
</evidence>
<keyword evidence="2" id="KW-0732">Signal</keyword>
<keyword evidence="4" id="KW-1185">Reference proteome</keyword>
<dbReference type="SUPFAM" id="SSF48371">
    <property type="entry name" value="ARM repeat"/>
    <property type="match status" value="1"/>
</dbReference>
<feature type="chain" id="PRO_5021745544" description="HEAT repeat protein" evidence="2">
    <location>
        <begin position="32"/>
        <end position="443"/>
    </location>
</feature>
<accession>A0A517QJH9</accession>
<feature type="region of interest" description="Disordered" evidence="1">
    <location>
        <begin position="34"/>
        <end position="54"/>
    </location>
</feature>